<reference evidence="2" key="1">
    <citation type="journal article" date="2005" name="Nature">
        <title>The map-based sequence of the rice genome.</title>
        <authorList>
            <consortium name="International rice genome sequencing project (IRGSP)"/>
            <person name="Matsumoto T."/>
            <person name="Wu J."/>
            <person name="Kanamori H."/>
            <person name="Katayose Y."/>
            <person name="Fujisawa M."/>
            <person name="Namiki N."/>
            <person name="Mizuno H."/>
            <person name="Yamamoto K."/>
            <person name="Antonio B.A."/>
            <person name="Baba T."/>
            <person name="Sakata K."/>
            <person name="Nagamura Y."/>
            <person name="Aoki H."/>
            <person name="Arikawa K."/>
            <person name="Arita K."/>
            <person name="Bito T."/>
            <person name="Chiden Y."/>
            <person name="Fujitsuka N."/>
            <person name="Fukunaka R."/>
            <person name="Hamada M."/>
            <person name="Harada C."/>
            <person name="Hayashi A."/>
            <person name="Hijishita S."/>
            <person name="Honda M."/>
            <person name="Hosokawa S."/>
            <person name="Ichikawa Y."/>
            <person name="Idonuma A."/>
            <person name="Iijima M."/>
            <person name="Ikeda M."/>
            <person name="Ikeno M."/>
            <person name="Ito K."/>
            <person name="Ito S."/>
            <person name="Ito T."/>
            <person name="Ito Y."/>
            <person name="Ito Y."/>
            <person name="Iwabuchi A."/>
            <person name="Kamiya K."/>
            <person name="Karasawa W."/>
            <person name="Kurita K."/>
            <person name="Katagiri S."/>
            <person name="Kikuta A."/>
            <person name="Kobayashi H."/>
            <person name="Kobayashi N."/>
            <person name="Machita K."/>
            <person name="Maehara T."/>
            <person name="Masukawa M."/>
            <person name="Mizubayashi T."/>
            <person name="Mukai Y."/>
            <person name="Nagasaki H."/>
            <person name="Nagata Y."/>
            <person name="Naito S."/>
            <person name="Nakashima M."/>
            <person name="Nakama Y."/>
            <person name="Nakamichi Y."/>
            <person name="Nakamura M."/>
            <person name="Meguro A."/>
            <person name="Negishi M."/>
            <person name="Ohta I."/>
            <person name="Ohta T."/>
            <person name="Okamoto M."/>
            <person name="Ono N."/>
            <person name="Saji S."/>
            <person name="Sakaguchi M."/>
            <person name="Sakai K."/>
            <person name="Shibata M."/>
            <person name="Shimokawa T."/>
            <person name="Song J."/>
            <person name="Takazaki Y."/>
            <person name="Terasawa K."/>
            <person name="Tsugane M."/>
            <person name="Tsuji K."/>
            <person name="Ueda S."/>
            <person name="Waki K."/>
            <person name="Yamagata H."/>
            <person name="Yamamoto M."/>
            <person name="Yamamoto S."/>
            <person name="Yamane H."/>
            <person name="Yoshiki S."/>
            <person name="Yoshihara R."/>
            <person name="Yukawa K."/>
            <person name="Zhong H."/>
            <person name="Yano M."/>
            <person name="Yuan Q."/>
            <person name="Ouyang S."/>
            <person name="Liu J."/>
            <person name="Jones K.M."/>
            <person name="Gansberger K."/>
            <person name="Moffat K."/>
            <person name="Hill J."/>
            <person name="Bera J."/>
            <person name="Fadrosh D."/>
            <person name="Jin S."/>
            <person name="Johri S."/>
            <person name="Kim M."/>
            <person name="Overton L."/>
            <person name="Reardon M."/>
            <person name="Tsitrin T."/>
            <person name="Vuong H."/>
            <person name="Weaver B."/>
            <person name="Ciecko A."/>
            <person name="Tallon L."/>
            <person name="Jackson J."/>
            <person name="Pai G."/>
            <person name="Aken S.V."/>
            <person name="Utterback T."/>
            <person name="Reidmuller S."/>
            <person name="Feldblyum T."/>
            <person name="Hsiao J."/>
            <person name="Zismann V."/>
            <person name="Iobst S."/>
            <person name="de Vazeille A.R."/>
            <person name="Buell C.R."/>
            <person name="Ying K."/>
            <person name="Li Y."/>
            <person name="Lu T."/>
            <person name="Huang Y."/>
            <person name="Zhao Q."/>
            <person name="Feng Q."/>
            <person name="Zhang L."/>
            <person name="Zhu J."/>
            <person name="Weng Q."/>
            <person name="Mu J."/>
            <person name="Lu Y."/>
            <person name="Fan D."/>
            <person name="Liu Y."/>
            <person name="Guan J."/>
            <person name="Zhang Y."/>
            <person name="Yu S."/>
            <person name="Liu X."/>
            <person name="Zhang Y."/>
            <person name="Hong G."/>
            <person name="Han B."/>
            <person name="Choisne N."/>
            <person name="Demange N."/>
            <person name="Orjeda G."/>
            <person name="Samain S."/>
            <person name="Cattolico L."/>
            <person name="Pelletier E."/>
            <person name="Couloux A."/>
            <person name="Segurens B."/>
            <person name="Wincker P."/>
            <person name="D'Hont A."/>
            <person name="Scarpelli C."/>
            <person name="Weissenbach J."/>
            <person name="Salanoubat M."/>
            <person name="Quetier F."/>
            <person name="Yu Y."/>
            <person name="Kim H.R."/>
            <person name="Rambo T."/>
            <person name="Currie J."/>
            <person name="Collura K."/>
            <person name="Luo M."/>
            <person name="Yang T."/>
            <person name="Ammiraju J.S.S."/>
            <person name="Engler F."/>
            <person name="Soderlund C."/>
            <person name="Wing R.A."/>
            <person name="Palmer L.E."/>
            <person name="de la Bastide M."/>
            <person name="Spiegel L."/>
            <person name="Nascimento L."/>
            <person name="Zutavern T."/>
            <person name="O'Shaughnessy A."/>
            <person name="Dike S."/>
            <person name="Dedhia N."/>
            <person name="Preston R."/>
            <person name="Balija V."/>
            <person name="McCombie W.R."/>
            <person name="Chow T."/>
            <person name="Chen H."/>
            <person name="Chung M."/>
            <person name="Chen C."/>
            <person name="Shaw J."/>
            <person name="Wu H."/>
            <person name="Hsiao K."/>
            <person name="Chao Y."/>
            <person name="Chu M."/>
            <person name="Cheng C."/>
            <person name="Hour A."/>
            <person name="Lee P."/>
            <person name="Lin S."/>
            <person name="Lin Y."/>
            <person name="Liou J."/>
            <person name="Liu S."/>
            <person name="Hsing Y."/>
            <person name="Raghuvanshi S."/>
            <person name="Mohanty A."/>
            <person name="Bharti A.K."/>
            <person name="Gaur A."/>
            <person name="Gupta V."/>
            <person name="Kumar D."/>
            <person name="Ravi V."/>
            <person name="Vij S."/>
            <person name="Kapur A."/>
            <person name="Khurana P."/>
            <person name="Khurana P."/>
            <person name="Khurana J.P."/>
            <person name="Tyagi A.K."/>
            <person name="Gaikwad K."/>
            <person name="Singh A."/>
            <person name="Dalal V."/>
            <person name="Srivastava S."/>
            <person name="Dixit A."/>
            <person name="Pal A.K."/>
            <person name="Ghazi I.A."/>
            <person name="Yadav M."/>
            <person name="Pandit A."/>
            <person name="Bhargava A."/>
            <person name="Sureshbabu K."/>
            <person name="Batra K."/>
            <person name="Sharma T.R."/>
            <person name="Mohapatra T."/>
            <person name="Singh N.K."/>
            <person name="Messing J."/>
            <person name="Nelson A.B."/>
            <person name="Fuks G."/>
            <person name="Kavchok S."/>
            <person name="Keizer G."/>
            <person name="Linton E."/>
            <person name="Llaca V."/>
            <person name="Song R."/>
            <person name="Tanyolac B."/>
            <person name="Young S."/>
            <person name="Ho-Il K."/>
            <person name="Hahn J.H."/>
            <person name="Sangsakoo G."/>
            <person name="Vanavichit A."/>
            <person name="de Mattos Luiz.A.T."/>
            <person name="Zimmer P.D."/>
            <person name="Malone G."/>
            <person name="Dellagostin O."/>
            <person name="de Oliveira A.C."/>
            <person name="Bevan M."/>
            <person name="Bancroft I."/>
            <person name="Minx P."/>
            <person name="Cordum H."/>
            <person name="Wilson R."/>
            <person name="Cheng Z."/>
            <person name="Jin W."/>
            <person name="Jiang J."/>
            <person name="Leong S.A."/>
            <person name="Iwama H."/>
            <person name="Gojobori T."/>
            <person name="Itoh T."/>
            <person name="Niimura Y."/>
            <person name="Fujii Y."/>
            <person name="Habara T."/>
            <person name="Sakai H."/>
            <person name="Sato Y."/>
            <person name="Wilson G."/>
            <person name="Kumar K."/>
            <person name="McCouch S."/>
            <person name="Juretic N."/>
            <person name="Hoen D."/>
            <person name="Wright S."/>
            <person name="Bruskiewich R."/>
            <person name="Bureau T."/>
            <person name="Miyao A."/>
            <person name="Hirochika H."/>
            <person name="Nishikawa T."/>
            <person name="Kadowaki K."/>
            <person name="Sugiura M."/>
            <person name="Burr B."/>
            <person name="Sasaki T."/>
        </authorList>
    </citation>
    <scope>NUCLEOTIDE SEQUENCE [LARGE SCALE GENOMIC DNA]</scope>
    <source>
        <strain evidence="2">cv. Nipponbare</strain>
    </source>
</reference>
<dbReference type="Proteomes" id="UP000000763">
    <property type="component" value="Chromosome 6"/>
</dbReference>
<organism evidence="1 2">
    <name type="scientific">Oryza sativa subsp. japonica</name>
    <name type="common">Rice</name>
    <dbReference type="NCBI Taxonomy" id="39947"/>
    <lineage>
        <taxon>Eukaryota</taxon>
        <taxon>Viridiplantae</taxon>
        <taxon>Streptophyta</taxon>
        <taxon>Embryophyta</taxon>
        <taxon>Tracheophyta</taxon>
        <taxon>Spermatophyta</taxon>
        <taxon>Magnoliopsida</taxon>
        <taxon>Liliopsida</taxon>
        <taxon>Poales</taxon>
        <taxon>Poaceae</taxon>
        <taxon>BOP clade</taxon>
        <taxon>Oryzoideae</taxon>
        <taxon>Oryzeae</taxon>
        <taxon>Oryzinae</taxon>
        <taxon>Oryza</taxon>
        <taxon>Oryza sativa</taxon>
    </lineage>
</organism>
<dbReference type="EMBL" id="AP006065">
    <property type="protein sequence ID" value="BAD62372.1"/>
    <property type="molecule type" value="Genomic_DNA"/>
</dbReference>
<proteinExistence type="predicted"/>
<sequence>MIHRQCRRIFLDYTLLFSDNYMLLRQFSLYVVLALRPFRRSSLLVSFNIGL</sequence>
<dbReference type="AlphaFoldDB" id="Q5Z4G0"/>
<protein>
    <submittedName>
        <fullName evidence="1">Uncharacterized protein</fullName>
    </submittedName>
</protein>
<evidence type="ECO:0000313" key="1">
    <source>
        <dbReference type="EMBL" id="BAD62372.1"/>
    </source>
</evidence>
<evidence type="ECO:0000313" key="2">
    <source>
        <dbReference type="Proteomes" id="UP000000763"/>
    </source>
</evidence>
<accession>Q5Z4G0</accession>
<name>Q5Z4G0_ORYSJ</name>
<reference evidence="2" key="2">
    <citation type="journal article" date="2008" name="Nucleic Acids Res.">
        <title>The rice annotation project database (RAP-DB): 2008 update.</title>
        <authorList>
            <consortium name="The rice annotation project (RAP)"/>
        </authorList>
    </citation>
    <scope>GENOME REANNOTATION</scope>
    <source>
        <strain evidence="2">cv. Nipponbare</strain>
    </source>
</reference>
<gene>
    <name evidence="1" type="primary">OSJNBa0076I16.30</name>
</gene>